<dbReference type="GO" id="GO:0005829">
    <property type="term" value="C:cytosol"/>
    <property type="evidence" value="ECO:0007669"/>
    <property type="project" value="TreeGrafter"/>
</dbReference>
<dbReference type="InterPro" id="IPR027038">
    <property type="entry name" value="RanGap"/>
</dbReference>
<evidence type="ECO:0000256" key="4">
    <source>
        <dbReference type="SAM" id="MobiDB-lite"/>
    </source>
</evidence>
<keyword evidence="1" id="KW-0343">GTPase activation</keyword>
<evidence type="ECO:0000256" key="2">
    <source>
        <dbReference type="ARBA" id="ARBA00022614"/>
    </source>
</evidence>
<dbReference type="GO" id="GO:0005096">
    <property type="term" value="F:GTPase activator activity"/>
    <property type="evidence" value="ECO:0007669"/>
    <property type="project" value="UniProtKB-KW"/>
</dbReference>
<feature type="compositionally biased region" description="Gly residues" evidence="4">
    <location>
        <begin position="10"/>
        <end position="23"/>
    </location>
</feature>
<organism evidence="5">
    <name type="scientific">Chromera velia CCMP2878</name>
    <dbReference type="NCBI Taxonomy" id="1169474"/>
    <lineage>
        <taxon>Eukaryota</taxon>
        <taxon>Sar</taxon>
        <taxon>Alveolata</taxon>
        <taxon>Colpodellida</taxon>
        <taxon>Chromeraceae</taxon>
        <taxon>Chromera</taxon>
    </lineage>
</organism>
<proteinExistence type="predicted"/>
<dbReference type="InterPro" id="IPR032675">
    <property type="entry name" value="LRR_dom_sf"/>
</dbReference>
<dbReference type="GO" id="GO:0005634">
    <property type="term" value="C:nucleus"/>
    <property type="evidence" value="ECO:0007669"/>
    <property type="project" value="TreeGrafter"/>
</dbReference>
<dbReference type="VEuPathDB" id="CryptoDB:Cvel_22973"/>
<protein>
    <submittedName>
        <fullName evidence="5">Uncharacterized protein</fullName>
    </submittedName>
</protein>
<dbReference type="AlphaFoldDB" id="A0A0G4GR64"/>
<dbReference type="SUPFAM" id="SSF52047">
    <property type="entry name" value="RNI-like"/>
    <property type="match status" value="1"/>
</dbReference>
<name>A0A0G4GR64_9ALVE</name>
<dbReference type="PhylomeDB" id="A0A0G4GR64"/>
<dbReference type="GO" id="GO:0048471">
    <property type="term" value="C:perinuclear region of cytoplasm"/>
    <property type="evidence" value="ECO:0007669"/>
    <property type="project" value="TreeGrafter"/>
</dbReference>
<dbReference type="InterPro" id="IPR001611">
    <property type="entry name" value="Leu-rich_rpt"/>
</dbReference>
<evidence type="ECO:0000256" key="3">
    <source>
        <dbReference type="ARBA" id="ARBA00022737"/>
    </source>
</evidence>
<reference evidence="5" key="1">
    <citation type="submission" date="2014-11" db="EMBL/GenBank/DDBJ databases">
        <authorList>
            <person name="Otto D Thomas"/>
            <person name="Naeem Raeece"/>
        </authorList>
    </citation>
    <scope>NUCLEOTIDE SEQUENCE</scope>
</reference>
<sequence>MSGDRCEYSGQGGKGECETGGGDVNEVREETGRLDTKDESLFVILKQYGVSAETLSSLARDRDSFGLAWTLLWLHSRHKARGKVPIDPPRAIDLSGTFGLSPEKIFFFLECLPDSVEEVTLDSVGVQGRGLPVFIRFLEREGGKQSQRVRRFIFAEHSIGPEEAPSVFPLLLPSLESLCLKGNPLGTVGFRALAEAIREGKTDSLRHLDLESCGLDKEGLQTVCEAFKEREGGWKVETLNVSGNRLNEADMMVTLCSVLFVALLPCLRVLLLRVCGLRDSPYIEELAGVLKKGNLLNLETLDVQGNSVGLVPLNQALRVSAVPHLKNLSVTIKSRLGGPYCVSVFLQALGDEKCPPVENVQLEANHLSERQMRALWDGRFACIRTVVLDFSSSGMSKFLKGLLGS</sequence>
<dbReference type="Gene3D" id="3.80.10.10">
    <property type="entry name" value="Ribonuclease Inhibitor"/>
    <property type="match status" value="1"/>
</dbReference>
<keyword evidence="2" id="KW-0433">Leucine-rich repeat</keyword>
<gene>
    <name evidence="5" type="ORF">Cvel_22973</name>
</gene>
<dbReference type="PANTHER" id="PTHR24113">
    <property type="entry name" value="RAN GTPASE-ACTIVATING PROTEIN 1"/>
    <property type="match status" value="1"/>
</dbReference>
<dbReference type="EMBL" id="CDMZ01001453">
    <property type="protein sequence ID" value="CEM32838.1"/>
    <property type="molecule type" value="Genomic_DNA"/>
</dbReference>
<accession>A0A0G4GR64</accession>
<dbReference type="GO" id="GO:0031267">
    <property type="term" value="F:small GTPase binding"/>
    <property type="evidence" value="ECO:0007669"/>
    <property type="project" value="TreeGrafter"/>
</dbReference>
<dbReference type="Pfam" id="PF13516">
    <property type="entry name" value="LRR_6"/>
    <property type="match status" value="1"/>
</dbReference>
<keyword evidence="3" id="KW-0677">Repeat</keyword>
<dbReference type="SMART" id="SM00368">
    <property type="entry name" value="LRR_RI"/>
    <property type="match status" value="5"/>
</dbReference>
<evidence type="ECO:0000256" key="1">
    <source>
        <dbReference type="ARBA" id="ARBA00022468"/>
    </source>
</evidence>
<feature type="region of interest" description="Disordered" evidence="4">
    <location>
        <begin position="1"/>
        <end position="26"/>
    </location>
</feature>
<dbReference type="GO" id="GO:0006913">
    <property type="term" value="P:nucleocytoplasmic transport"/>
    <property type="evidence" value="ECO:0007669"/>
    <property type="project" value="TreeGrafter"/>
</dbReference>
<evidence type="ECO:0000313" key="5">
    <source>
        <dbReference type="EMBL" id="CEM32838.1"/>
    </source>
</evidence>
<dbReference type="PANTHER" id="PTHR24113:SF12">
    <property type="entry name" value="RAN GTPASE-ACTIVATING PROTEIN 1"/>
    <property type="match status" value="1"/>
</dbReference>